<dbReference type="EMBL" id="BAAARV010000046">
    <property type="protein sequence ID" value="GAA2360264.1"/>
    <property type="molecule type" value="Genomic_DNA"/>
</dbReference>
<dbReference type="InterPro" id="IPR000792">
    <property type="entry name" value="Tscrpt_reg_LuxR_C"/>
</dbReference>
<protein>
    <recommendedName>
        <fullName evidence="5">HTH luxR-type domain-containing protein</fullName>
    </recommendedName>
</protein>
<feature type="domain" description="HTH luxR-type" evidence="5">
    <location>
        <begin position="120"/>
        <end position="190"/>
    </location>
</feature>
<evidence type="ECO:0000256" key="1">
    <source>
        <dbReference type="ARBA" id="ARBA00023015"/>
    </source>
</evidence>
<dbReference type="PROSITE" id="PS00622">
    <property type="entry name" value="HTH_LUXR_1"/>
    <property type="match status" value="1"/>
</dbReference>
<keyword evidence="3" id="KW-0804">Transcription</keyword>
<reference evidence="7" key="1">
    <citation type="journal article" date="2019" name="Int. J. Syst. Evol. Microbiol.">
        <title>The Global Catalogue of Microorganisms (GCM) 10K type strain sequencing project: providing services to taxonomists for standard genome sequencing and annotation.</title>
        <authorList>
            <consortium name="The Broad Institute Genomics Platform"/>
            <consortium name="The Broad Institute Genome Sequencing Center for Infectious Disease"/>
            <person name="Wu L."/>
            <person name="Ma J."/>
        </authorList>
    </citation>
    <scope>NUCLEOTIDE SEQUENCE [LARGE SCALE GENOMIC DNA]</scope>
    <source>
        <strain evidence="7">JCM 3272</strain>
    </source>
</reference>
<dbReference type="InterPro" id="IPR016032">
    <property type="entry name" value="Sig_transdc_resp-reg_C-effctor"/>
</dbReference>
<dbReference type="SUPFAM" id="SSF46894">
    <property type="entry name" value="C-terminal effector domain of the bipartite response regulators"/>
    <property type="match status" value="1"/>
</dbReference>
<dbReference type="Pfam" id="PF00196">
    <property type="entry name" value="GerE"/>
    <property type="match status" value="1"/>
</dbReference>
<sequence length="190" mass="20374">MAFSLDGKTMATAIGDVIIWRLTATCHAGTASPSHARGTVVARAPDNGRSTVDDTADRRKAGIDEGKTMTTISAEPTTASAATVRPSSAWPLRDMAAGVLGGVAYDPLIEERVMRRPHRRGEGLDTLSEREREILALMAEGLSNAAVSEQLHLAERTVEAHIRSIFLKLGLPAQPDVNRRVLAVITLLRS</sequence>
<evidence type="ECO:0000256" key="4">
    <source>
        <dbReference type="SAM" id="MobiDB-lite"/>
    </source>
</evidence>
<feature type="region of interest" description="Disordered" evidence="4">
    <location>
        <begin position="30"/>
        <end position="82"/>
    </location>
</feature>
<evidence type="ECO:0000313" key="6">
    <source>
        <dbReference type="EMBL" id="GAA2360264.1"/>
    </source>
</evidence>
<organism evidence="6 7">
    <name type="scientific">Dactylosporangium salmoneum</name>
    <dbReference type="NCBI Taxonomy" id="53361"/>
    <lineage>
        <taxon>Bacteria</taxon>
        <taxon>Bacillati</taxon>
        <taxon>Actinomycetota</taxon>
        <taxon>Actinomycetes</taxon>
        <taxon>Micromonosporales</taxon>
        <taxon>Micromonosporaceae</taxon>
        <taxon>Dactylosporangium</taxon>
    </lineage>
</organism>
<keyword evidence="2" id="KW-0238">DNA-binding</keyword>
<keyword evidence="1" id="KW-0805">Transcription regulation</keyword>
<feature type="compositionally biased region" description="Basic and acidic residues" evidence="4">
    <location>
        <begin position="51"/>
        <end position="67"/>
    </location>
</feature>
<dbReference type="CDD" id="cd06170">
    <property type="entry name" value="LuxR_C_like"/>
    <property type="match status" value="1"/>
</dbReference>
<evidence type="ECO:0000259" key="5">
    <source>
        <dbReference type="PROSITE" id="PS50043"/>
    </source>
</evidence>
<dbReference type="PANTHER" id="PTHR44688">
    <property type="entry name" value="DNA-BINDING TRANSCRIPTIONAL ACTIVATOR DEVR_DOSR"/>
    <property type="match status" value="1"/>
</dbReference>
<accession>A0ABP5TV39</accession>
<dbReference type="PRINTS" id="PR00038">
    <property type="entry name" value="HTHLUXR"/>
</dbReference>
<evidence type="ECO:0000256" key="2">
    <source>
        <dbReference type="ARBA" id="ARBA00023125"/>
    </source>
</evidence>
<dbReference type="PROSITE" id="PS50043">
    <property type="entry name" value="HTH_LUXR_2"/>
    <property type="match status" value="1"/>
</dbReference>
<dbReference type="PANTHER" id="PTHR44688:SF16">
    <property type="entry name" value="DNA-BINDING TRANSCRIPTIONAL ACTIVATOR DEVR_DOSR"/>
    <property type="match status" value="1"/>
</dbReference>
<evidence type="ECO:0000256" key="3">
    <source>
        <dbReference type="ARBA" id="ARBA00023163"/>
    </source>
</evidence>
<dbReference type="Gene3D" id="1.10.10.10">
    <property type="entry name" value="Winged helix-like DNA-binding domain superfamily/Winged helix DNA-binding domain"/>
    <property type="match status" value="1"/>
</dbReference>
<comment type="caution">
    <text evidence="6">The sequence shown here is derived from an EMBL/GenBank/DDBJ whole genome shotgun (WGS) entry which is preliminary data.</text>
</comment>
<evidence type="ECO:0000313" key="7">
    <source>
        <dbReference type="Proteomes" id="UP001501444"/>
    </source>
</evidence>
<gene>
    <name evidence="6" type="ORF">GCM10010170_055140</name>
</gene>
<name>A0ABP5TV39_9ACTN</name>
<feature type="compositionally biased region" description="Polar residues" evidence="4">
    <location>
        <begin position="68"/>
        <end position="81"/>
    </location>
</feature>
<dbReference type="Proteomes" id="UP001501444">
    <property type="component" value="Unassembled WGS sequence"/>
</dbReference>
<proteinExistence type="predicted"/>
<dbReference type="SMART" id="SM00421">
    <property type="entry name" value="HTH_LUXR"/>
    <property type="match status" value="1"/>
</dbReference>
<dbReference type="InterPro" id="IPR036388">
    <property type="entry name" value="WH-like_DNA-bd_sf"/>
</dbReference>
<keyword evidence="7" id="KW-1185">Reference proteome</keyword>